<organism evidence="2 3">
    <name type="scientific">Ascoidea rubescens DSM 1968</name>
    <dbReference type="NCBI Taxonomy" id="1344418"/>
    <lineage>
        <taxon>Eukaryota</taxon>
        <taxon>Fungi</taxon>
        <taxon>Dikarya</taxon>
        <taxon>Ascomycota</taxon>
        <taxon>Saccharomycotina</taxon>
        <taxon>Saccharomycetes</taxon>
        <taxon>Ascoideaceae</taxon>
        <taxon>Ascoidea</taxon>
    </lineage>
</organism>
<dbReference type="GeneID" id="30966538"/>
<dbReference type="EMBL" id="KV454478">
    <property type="protein sequence ID" value="ODV62074.1"/>
    <property type="molecule type" value="Genomic_DNA"/>
</dbReference>
<dbReference type="Proteomes" id="UP000095038">
    <property type="component" value="Unassembled WGS sequence"/>
</dbReference>
<dbReference type="RefSeq" id="XP_020048381.1">
    <property type="nucleotide sequence ID" value="XM_020192902.1"/>
</dbReference>
<protein>
    <submittedName>
        <fullName evidence="2">Uncharacterized protein</fullName>
    </submittedName>
</protein>
<name>A0A1D2VKC9_9ASCO</name>
<keyword evidence="1" id="KW-1133">Transmembrane helix</keyword>
<keyword evidence="1" id="KW-0472">Membrane</keyword>
<evidence type="ECO:0000313" key="3">
    <source>
        <dbReference type="Proteomes" id="UP000095038"/>
    </source>
</evidence>
<reference evidence="3" key="1">
    <citation type="submission" date="2016-05" db="EMBL/GenBank/DDBJ databases">
        <title>Comparative genomics of biotechnologically important yeasts.</title>
        <authorList>
            <consortium name="DOE Joint Genome Institute"/>
            <person name="Riley R."/>
            <person name="Haridas S."/>
            <person name="Wolfe K.H."/>
            <person name="Lopes M.R."/>
            <person name="Hittinger C.T."/>
            <person name="Goker M."/>
            <person name="Salamov A."/>
            <person name="Wisecaver J."/>
            <person name="Long T.M."/>
            <person name="Aerts A.L."/>
            <person name="Barry K."/>
            <person name="Choi C."/>
            <person name="Clum A."/>
            <person name="Coughlan A.Y."/>
            <person name="Deshpande S."/>
            <person name="Douglass A.P."/>
            <person name="Hanson S.J."/>
            <person name="Klenk H.-P."/>
            <person name="Labutti K."/>
            <person name="Lapidus A."/>
            <person name="Lindquist E."/>
            <person name="Lipzen A."/>
            <person name="Meier-Kolthoff J.P."/>
            <person name="Ohm R.A."/>
            <person name="Otillar R.P."/>
            <person name="Pangilinan J."/>
            <person name="Peng Y."/>
            <person name="Rokas A."/>
            <person name="Rosa C.A."/>
            <person name="Scheuner C."/>
            <person name="Sibirny A.A."/>
            <person name="Slot J.C."/>
            <person name="Stielow J.B."/>
            <person name="Sun H."/>
            <person name="Kurtzman C.P."/>
            <person name="Blackwell M."/>
            <person name="Grigoriev I.V."/>
            <person name="Jeffries T.W."/>
        </authorList>
    </citation>
    <scope>NUCLEOTIDE SEQUENCE [LARGE SCALE GENOMIC DNA]</scope>
    <source>
        <strain evidence="3">DSM 1968</strain>
    </source>
</reference>
<proteinExistence type="predicted"/>
<evidence type="ECO:0000256" key="1">
    <source>
        <dbReference type="SAM" id="Phobius"/>
    </source>
</evidence>
<gene>
    <name evidence="2" type="ORF">ASCRUDRAFT_7502</name>
</gene>
<keyword evidence="1" id="KW-0812">Transmembrane</keyword>
<accession>A0A1D2VKC9</accession>
<dbReference type="InParanoid" id="A0A1D2VKC9"/>
<evidence type="ECO:0000313" key="2">
    <source>
        <dbReference type="EMBL" id="ODV62074.1"/>
    </source>
</evidence>
<feature type="transmembrane region" description="Helical" evidence="1">
    <location>
        <begin position="53"/>
        <end position="86"/>
    </location>
</feature>
<dbReference type="AlphaFoldDB" id="A0A1D2VKC9"/>
<sequence>MSSSADVEIVYVTAVLDSANDTLNDTASSSSESGAYLVHPFNADGSILKVYTILAAFFGVTFVLSAANILSILSHLIGSGLWYLIIFNN</sequence>
<keyword evidence="3" id="KW-1185">Reference proteome</keyword>